<evidence type="ECO:0000259" key="3">
    <source>
        <dbReference type="SMART" id="SM00822"/>
    </source>
</evidence>
<dbReference type="Pfam" id="PF00106">
    <property type="entry name" value="adh_short"/>
    <property type="match status" value="1"/>
</dbReference>
<name>A0ABX0JPG2_9PROT</name>
<dbReference type="SUPFAM" id="SSF51735">
    <property type="entry name" value="NAD(P)-binding Rossmann-fold domains"/>
    <property type="match status" value="1"/>
</dbReference>
<comment type="similarity">
    <text evidence="1">Belongs to the short-chain dehydrogenases/reductases (SDR) family.</text>
</comment>
<feature type="domain" description="Ketoreductase" evidence="3">
    <location>
        <begin position="18"/>
        <end position="190"/>
    </location>
</feature>
<dbReference type="InterPro" id="IPR002347">
    <property type="entry name" value="SDR_fam"/>
</dbReference>
<comment type="caution">
    <text evidence="4">The sequence shown here is derived from an EMBL/GenBank/DDBJ whole genome shotgun (WGS) entry which is preliminary data.</text>
</comment>
<keyword evidence="2" id="KW-0560">Oxidoreductase</keyword>
<dbReference type="SMART" id="SM00822">
    <property type="entry name" value="PKS_KR"/>
    <property type="match status" value="1"/>
</dbReference>
<evidence type="ECO:0000313" key="4">
    <source>
        <dbReference type="EMBL" id="NHN83765.1"/>
    </source>
</evidence>
<protein>
    <submittedName>
        <fullName evidence="4">SDR family NAD(P)-dependent oxidoreductase</fullName>
    </submittedName>
</protein>
<evidence type="ECO:0000256" key="2">
    <source>
        <dbReference type="ARBA" id="ARBA00023002"/>
    </source>
</evidence>
<organism evidence="4 5">
    <name type="scientific">Acetobacter musti</name>
    <dbReference type="NCBI Taxonomy" id="864732"/>
    <lineage>
        <taxon>Bacteria</taxon>
        <taxon>Pseudomonadati</taxon>
        <taxon>Pseudomonadota</taxon>
        <taxon>Alphaproteobacteria</taxon>
        <taxon>Acetobacterales</taxon>
        <taxon>Acetobacteraceae</taxon>
        <taxon>Acetobacter</taxon>
    </lineage>
</organism>
<proteinExistence type="inferred from homology"/>
<dbReference type="EMBL" id="WOTB01000003">
    <property type="protein sequence ID" value="NHN83765.1"/>
    <property type="molecule type" value="Genomic_DNA"/>
</dbReference>
<dbReference type="Gene3D" id="3.40.50.720">
    <property type="entry name" value="NAD(P)-binding Rossmann-like Domain"/>
    <property type="match status" value="1"/>
</dbReference>
<accession>A0ABX0JPG2</accession>
<dbReference type="PANTHER" id="PTHR44196">
    <property type="entry name" value="DEHYDROGENASE/REDUCTASE SDR FAMILY MEMBER 7B"/>
    <property type="match status" value="1"/>
</dbReference>
<dbReference type="RefSeq" id="WP_173582191.1">
    <property type="nucleotide sequence ID" value="NZ_WOTB01000003.1"/>
</dbReference>
<evidence type="ECO:0000313" key="5">
    <source>
        <dbReference type="Proteomes" id="UP000635278"/>
    </source>
</evidence>
<dbReference type="InterPro" id="IPR057326">
    <property type="entry name" value="KR_dom"/>
</dbReference>
<keyword evidence="5" id="KW-1185">Reference proteome</keyword>
<dbReference type="PANTHER" id="PTHR44196:SF1">
    <property type="entry name" value="DEHYDROGENASE_REDUCTASE SDR FAMILY MEMBER 7B"/>
    <property type="match status" value="1"/>
</dbReference>
<dbReference type="InterPro" id="IPR036291">
    <property type="entry name" value="NAD(P)-bd_dom_sf"/>
</dbReference>
<evidence type="ECO:0000256" key="1">
    <source>
        <dbReference type="ARBA" id="ARBA00006484"/>
    </source>
</evidence>
<sequence>MIRTGPFAGDTAYTGRPPLAVITGGSGGIGQTILMALAHNGYDTVTLSRTAPSSPVPYTAQIRHIPCDLTSAADIGRATATLMAEGRPVRVLIHCAGVIVPGPVSSLRPEDVQRQIAINLTAPVLLTSQLLHLIPRGGHVVFINSLAAVIPLADSAVYVASKAALRSFALALTLETKSSAIAVSSVFPGAVDTPMLRDEMARGGSVLNFVTPPAKPEAIAAAVMKTLRHPGQERFEPAIDGLFGRLCMMFPGILRMALPVLTWFGRRGSDRASGRSPNV</sequence>
<gene>
    <name evidence="4" type="ORF">GOB93_03800</name>
</gene>
<dbReference type="PRINTS" id="PR00081">
    <property type="entry name" value="GDHRDH"/>
</dbReference>
<reference evidence="4 5" key="1">
    <citation type="journal article" date="2020" name="Int. J. Syst. Evol. Microbiol.">
        <title>Novel acetic acid bacteria from cider fermentations: Acetobacter conturbans sp. nov. and Acetobacter fallax sp. nov.</title>
        <authorList>
            <person name="Sombolestani A.S."/>
            <person name="Cleenwerck I."/>
            <person name="Cnockaert M."/>
            <person name="Borremans W."/>
            <person name="Wieme A.D."/>
            <person name="De Vuyst L."/>
            <person name="Vandamme P."/>
        </authorList>
    </citation>
    <scope>NUCLEOTIDE SEQUENCE [LARGE SCALE GENOMIC DNA]</scope>
    <source>
        <strain evidence="4 5">LMG 30640</strain>
    </source>
</reference>
<dbReference type="Proteomes" id="UP000635278">
    <property type="component" value="Unassembled WGS sequence"/>
</dbReference>